<dbReference type="Proteomes" id="UP000799766">
    <property type="component" value="Unassembled WGS sequence"/>
</dbReference>
<protein>
    <submittedName>
        <fullName evidence="2">Uncharacterized protein</fullName>
    </submittedName>
</protein>
<evidence type="ECO:0000256" key="1">
    <source>
        <dbReference type="SAM" id="MobiDB-lite"/>
    </source>
</evidence>
<proteinExistence type="predicted"/>
<evidence type="ECO:0000313" key="3">
    <source>
        <dbReference type="Proteomes" id="UP000799766"/>
    </source>
</evidence>
<keyword evidence="3" id="KW-1185">Reference proteome</keyword>
<gene>
    <name evidence="2" type="ORF">BDY21DRAFT_350596</name>
</gene>
<sequence>MIHLGHQSLLNSLAPKRLTCISFSSAAQQFAQKYSQMKPDPLIYAHRRPTSFSGSRVSPPNPTTMRWPNTYAPACTHGQRLTLPPPTSYATYVHTSHVRLARAPDQGAKPTHDQQARPPSPASPMTPWHQAQAPDAIQHCTYGWYARSRGLG</sequence>
<dbReference type="EMBL" id="MU001687">
    <property type="protein sequence ID" value="KAF2455370.1"/>
    <property type="molecule type" value="Genomic_DNA"/>
</dbReference>
<feature type="region of interest" description="Disordered" evidence="1">
    <location>
        <begin position="48"/>
        <end position="70"/>
    </location>
</feature>
<dbReference type="AlphaFoldDB" id="A0A6A6NUC0"/>
<evidence type="ECO:0000313" key="2">
    <source>
        <dbReference type="EMBL" id="KAF2455370.1"/>
    </source>
</evidence>
<name>A0A6A6NUC0_9PEZI</name>
<feature type="region of interest" description="Disordered" evidence="1">
    <location>
        <begin position="99"/>
        <end position="131"/>
    </location>
</feature>
<accession>A0A6A6NUC0</accession>
<feature type="compositionally biased region" description="Polar residues" evidence="1">
    <location>
        <begin position="50"/>
        <end position="67"/>
    </location>
</feature>
<organism evidence="2 3">
    <name type="scientific">Lineolata rhizophorae</name>
    <dbReference type="NCBI Taxonomy" id="578093"/>
    <lineage>
        <taxon>Eukaryota</taxon>
        <taxon>Fungi</taxon>
        <taxon>Dikarya</taxon>
        <taxon>Ascomycota</taxon>
        <taxon>Pezizomycotina</taxon>
        <taxon>Dothideomycetes</taxon>
        <taxon>Dothideomycetes incertae sedis</taxon>
        <taxon>Lineolatales</taxon>
        <taxon>Lineolataceae</taxon>
        <taxon>Lineolata</taxon>
    </lineage>
</organism>
<reference evidence="2" key="1">
    <citation type="journal article" date="2020" name="Stud. Mycol.">
        <title>101 Dothideomycetes genomes: a test case for predicting lifestyles and emergence of pathogens.</title>
        <authorList>
            <person name="Haridas S."/>
            <person name="Albert R."/>
            <person name="Binder M."/>
            <person name="Bloem J."/>
            <person name="Labutti K."/>
            <person name="Salamov A."/>
            <person name="Andreopoulos B."/>
            <person name="Baker S."/>
            <person name="Barry K."/>
            <person name="Bills G."/>
            <person name="Bluhm B."/>
            <person name="Cannon C."/>
            <person name="Castanera R."/>
            <person name="Culley D."/>
            <person name="Daum C."/>
            <person name="Ezra D."/>
            <person name="Gonzalez J."/>
            <person name="Henrissat B."/>
            <person name="Kuo A."/>
            <person name="Liang C."/>
            <person name="Lipzen A."/>
            <person name="Lutzoni F."/>
            <person name="Magnuson J."/>
            <person name="Mondo S."/>
            <person name="Nolan M."/>
            <person name="Ohm R."/>
            <person name="Pangilinan J."/>
            <person name="Park H.-J."/>
            <person name="Ramirez L."/>
            <person name="Alfaro M."/>
            <person name="Sun H."/>
            <person name="Tritt A."/>
            <person name="Yoshinaga Y."/>
            <person name="Zwiers L.-H."/>
            <person name="Turgeon B."/>
            <person name="Goodwin S."/>
            <person name="Spatafora J."/>
            <person name="Crous P."/>
            <person name="Grigoriev I."/>
        </authorList>
    </citation>
    <scope>NUCLEOTIDE SEQUENCE</scope>
    <source>
        <strain evidence="2">ATCC 16933</strain>
    </source>
</reference>